<organism evidence="2 3">
    <name type="scientific">Caulobacter vibrioides (strain NA1000 / CB15N)</name>
    <name type="common">Caulobacter crescentus</name>
    <dbReference type="NCBI Taxonomy" id="565050"/>
    <lineage>
        <taxon>Bacteria</taxon>
        <taxon>Pseudomonadati</taxon>
        <taxon>Pseudomonadota</taxon>
        <taxon>Alphaproteobacteria</taxon>
        <taxon>Caulobacterales</taxon>
        <taxon>Caulobacteraceae</taxon>
        <taxon>Caulobacter</taxon>
    </lineage>
</organism>
<dbReference type="HOGENOM" id="CLU_1329953_0_0_5"/>
<evidence type="ECO:0000313" key="3">
    <source>
        <dbReference type="Proteomes" id="UP000001364"/>
    </source>
</evidence>
<gene>
    <name evidence="2" type="ordered locus">CCNA_03912</name>
</gene>
<dbReference type="EMBL" id="CP001340">
    <property type="protein sequence ID" value="AHI88514.1"/>
    <property type="molecule type" value="Genomic_DNA"/>
</dbReference>
<keyword evidence="1" id="KW-1133">Transmembrane helix</keyword>
<keyword evidence="3" id="KW-1185">Reference proteome</keyword>
<feature type="transmembrane region" description="Helical" evidence="1">
    <location>
        <begin position="6"/>
        <end position="24"/>
    </location>
</feature>
<dbReference type="KEGG" id="ccs:CCNA_03912"/>
<feature type="transmembrane region" description="Helical" evidence="1">
    <location>
        <begin position="164"/>
        <end position="186"/>
    </location>
</feature>
<dbReference type="RefSeq" id="YP_009020483.1">
    <property type="nucleotide sequence ID" value="NC_011916.1"/>
</dbReference>
<dbReference type="GeneID" id="18668785"/>
<protein>
    <submittedName>
        <fullName evidence="2">Uncharacterized protein</fullName>
    </submittedName>
</protein>
<dbReference type="Proteomes" id="UP000001364">
    <property type="component" value="Chromosome"/>
</dbReference>
<dbReference type="OrthoDB" id="9970499at2"/>
<name>A0A0H3J1G0_CAUVN</name>
<keyword evidence="1" id="KW-0472">Membrane</keyword>
<proteinExistence type="predicted"/>
<keyword evidence="1" id="KW-0812">Transmembrane</keyword>
<evidence type="ECO:0000313" key="2">
    <source>
        <dbReference type="EMBL" id="AHI88514.1"/>
    </source>
</evidence>
<evidence type="ECO:0000256" key="1">
    <source>
        <dbReference type="SAM" id="Phobius"/>
    </source>
</evidence>
<feature type="transmembrane region" description="Helical" evidence="1">
    <location>
        <begin position="54"/>
        <end position="74"/>
    </location>
</feature>
<accession>A0A0H3J1G0</accession>
<reference evidence="2 3" key="1">
    <citation type="journal article" date="2010" name="J. Bacteriol.">
        <title>The genetic basis of laboratory adaptation in Caulobacter crescentus.</title>
        <authorList>
            <person name="Marks M.E."/>
            <person name="Castro-Rojas C.M."/>
            <person name="Teiling C."/>
            <person name="Du L."/>
            <person name="Kapatral V."/>
            <person name="Walunas T.L."/>
            <person name="Crosson S."/>
        </authorList>
    </citation>
    <scope>NUCLEOTIDE SEQUENCE [LARGE SCALE GENOMIC DNA]</scope>
    <source>
        <strain evidence="3">NA1000 / CB15N</strain>
    </source>
</reference>
<dbReference type="AlphaFoldDB" id="A0A0H3J1G0"/>
<dbReference type="RefSeq" id="WP_010917923.1">
    <property type="nucleotide sequence ID" value="NC_011916.1"/>
</dbReference>
<sequence>MDGLLTHAGWIAAGLVSAGIAVILRSKTRALDAQVLGERPRTYARRRAKLQAEITSRAMYLPVAVMLFALAAVWPPPEVQRVSGKPVEMRSWSRLVVMPDGSQYTFVCGSRSSRCSRSDKESWDRLPRWPEPNHVEMLVSGHEINSLIMDGQLIVNRPPDDERFGFVMIGFGLLAYVMVSISLRAFKLRKIPLRARGRSRASPETP</sequence>